<dbReference type="InterPro" id="IPR006009">
    <property type="entry name" value="GlcNAc_MurG"/>
</dbReference>
<dbReference type="eggNOG" id="COG0773">
    <property type="taxonomic scope" value="Bacteria"/>
</dbReference>
<dbReference type="KEGG" id="cga:Celgi_1994"/>
<keyword evidence="3 15" id="KW-1003">Cell membrane</keyword>
<keyword evidence="15" id="KW-0808">Transferase</keyword>
<evidence type="ECO:0000259" key="20">
    <source>
        <dbReference type="Pfam" id="PF03033"/>
    </source>
</evidence>
<evidence type="ECO:0000259" key="19">
    <source>
        <dbReference type="Pfam" id="PF02875"/>
    </source>
</evidence>
<dbReference type="Pfam" id="PF08245">
    <property type="entry name" value="Mur_ligase_M"/>
    <property type="match status" value="1"/>
</dbReference>
<dbReference type="InterPro" id="IPR050061">
    <property type="entry name" value="MurCDEF_pg_biosynth"/>
</dbReference>
<dbReference type="GO" id="GO:0051301">
    <property type="term" value="P:cell division"/>
    <property type="evidence" value="ECO:0007669"/>
    <property type="project" value="UniProtKB-KW"/>
</dbReference>
<feature type="domain" description="Glycosyl transferase family 28 C-terminal" evidence="21">
    <location>
        <begin position="201"/>
        <end position="368"/>
    </location>
</feature>
<dbReference type="NCBIfam" id="TIGR01133">
    <property type="entry name" value="murG"/>
    <property type="match status" value="1"/>
</dbReference>
<dbReference type="EC" id="2.4.1.227" evidence="15"/>
<keyword evidence="8 16" id="KW-0067">ATP-binding</keyword>
<keyword evidence="13 15" id="KW-0961">Cell wall biogenesis/degradation</keyword>
<feature type="binding site" evidence="16">
    <location>
        <begin position="534"/>
        <end position="540"/>
    </location>
    <ligand>
        <name>ATP</name>
        <dbReference type="ChEBI" id="CHEBI:30616"/>
    </ligand>
</feature>
<evidence type="ECO:0000259" key="21">
    <source>
        <dbReference type="Pfam" id="PF04101"/>
    </source>
</evidence>
<dbReference type="GO" id="GO:0005737">
    <property type="term" value="C:cytoplasm"/>
    <property type="evidence" value="ECO:0007669"/>
    <property type="project" value="UniProtKB-SubCell"/>
</dbReference>
<evidence type="ECO:0000256" key="12">
    <source>
        <dbReference type="ARBA" id="ARBA00023306"/>
    </source>
</evidence>
<protein>
    <recommendedName>
        <fullName evidence="15 16">Multifunctional fusion protein</fullName>
    </recommendedName>
    <domain>
        <recommendedName>
            <fullName evidence="15">UDP-N-acetylglucosamine--N-acetylmuramyl-(pentapeptide) pyrophosphoryl-undecaprenol N-acetylglucosamine transferase</fullName>
            <ecNumber evidence="15">2.4.1.227</ecNumber>
        </recommendedName>
        <alternativeName>
            <fullName evidence="15">Undecaprenyl-PP-MurNAc-pentapeptide-UDPGlcNAc GlcNAc transferase</fullName>
        </alternativeName>
    </domain>
    <domain>
        <recommendedName>
            <fullName evidence="16">UDP-N-acetylmuramate--L-alanine ligase</fullName>
            <ecNumber evidence="16">6.3.2.8</ecNumber>
        </recommendedName>
        <alternativeName>
            <fullName evidence="16">UDP-N-acetylmuramoyl-L-alanine synthetase</fullName>
        </alternativeName>
    </domain>
</protein>
<dbReference type="InterPro" id="IPR036565">
    <property type="entry name" value="Mur-like_cat_sf"/>
</dbReference>
<dbReference type="Pfam" id="PF01225">
    <property type="entry name" value="Mur_ligase"/>
    <property type="match status" value="1"/>
</dbReference>
<dbReference type="EC" id="6.3.2.8" evidence="16"/>
<dbReference type="GO" id="GO:0008763">
    <property type="term" value="F:UDP-N-acetylmuramate-L-alanine ligase activity"/>
    <property type="evidence" value="ECO:0007669"/>
    <property type="project" value="UniProtKB-UniRule"/>
</dbReference>
<comment type="similarity">
    <text evidence="16">Belongs to the MurCDEF family.</text>
</comment>
<dbReference type="NCBIfam" id="TIGR01082">
    <property type="entry name" value="murC"/>
    <property type="match status" value="1"/>
</dbReference>
<evidence type="ECO:0000256" key="15">
    <source>
        <dbReference type="HAMAP-Rule" id="MF_00033"/>
    </source>
</evidence>
<dbReference type="GO" id="GO:0005524">
    <property type="term" value="F:ATP binding"/>
    <property type="evidence" value="ECO:0007669"/>
    <property type="project" value="UniProtKB-UniRule"/>
</dbReference>
<feature type="domain" description="Mur ligase C-terminal" evidence="19">
    <location>
        <begin position="744"/>
        <end position="873"/>
    </location>
</feature>
<dbReference type="HAMAP" id="MF_00033">
    <property type="entry name" value="MurG"/>
    <property type="match status" value="1"/>
</dbReference>
<evidence type="ECO:0000256" key="14">
    <source>
        <dbReference type="ARBA" id="ARBA00047833"/>
    </source>
</evidence>
<dbReference type="RefSeq" id="WP_013884013.1">
    <property type="nucleotide sequence ID" value="NC_015671.1"/>
</dbReference>
<keyword evidence="4 16" id="KW-0963">Cytoplasm</keyword>
<dbReference type="Pfam" id="PF03033">
    <property type="entry name" value="Glyco_transf_28"/>
    <property type="match status" value="1"/>
</dbReference>
<keyword evidence="12 15" id="KW-0131">Cell cycle</keyword>
<dbReference type="HOGENOM" id="CLU_015272_0_0_11"/>
<dbReference type="GO" id="GO:0005975">
    <property type="term" value="P:carbohydrate metabolic process"/>
    <property type="evidence" value="ECO:0007669"/>
    <property type="project" value="InterPro"/>
</dbReference>
<reference evidence="24" key="1">
    <citation type="submission" date="2011-04" db="EMBL/GenBank/DDBJ databases">
        <title>Complete sequence of Cellvibrio gilvus ATCC 13127.</title>
        <authorList>
            <person name="Lucas S."/>
            <person name="Han J."/>
            <person name="Lapidus A."/>
            <person name="Cheng J.-F."/>
            <person name="Goodwin L."/>
            <person name="Pitluck S."/>
            <person name="Peters L."/>
            <person name="Munk A."/>
            <person name="Detter J.C."/>
            <person name="Han C."/>
            <person name="Tapia R."/>
            <person name="Land M."/>
            <person name="Hauser L."/>
            <person name="Kyrpides N."/>
            <person name="Ivanova N."/>
            <person name="Ovchinnikova G."/>
            <person name="Pagani I."/>
            <person name="Mead D."/>
            <person name="Brumm P."/>
            <person name="Woyke T."/>
        </authorList>
    </citation>
    <scope>NUCLEOTIDE SEQUENCE [LARGE SCALE GENOMIC DNA]</scope>
    <source>
        <strain evidence="24">ATCC 13127 / NRRL B-14078</strain>
    </source>
</reference>
<comment type="catalytic activity">
    <reaction evidence="15">
        <text>di-trans,octa-cis-undecaprenyl diphospho-N-acetyl-alpha-D-muramoyl-L-alanyl-D-glutamyl-meso-2,6-diaminopimeloyl-D-alanyl-D-alanine + UDP-N-acetyl-alpha-D-glucosamine = di-trans,octa-cis-undecaprenyl diphospho-[N-acetyl-alpha-D-glucosaminyl-(1-&gt;4)]-N-acetyl-alpha-D-muramoyl-L-alanyl-D-glutamyl-meso-2,6-diaminopimeloyl-D-alanyl-D-alanine + UDP + H(+)</text>
        <dbReference type="Rhea" id="RHEA:31227"/>
        <dbReference type="ChEBI" id="CHEBI:15378"/>
        <dbReference type="ChEBI" id="CHEBI:57705"/>
        <dbReference type="ChEBI" id="CHEBI:58223"/>
        <dbReference type="ChEBI" id="CHEBI:61387"/>
        <dbReference type="ChEBI" id="CHEBI:61388"/>
        <dbReference type="EC" id="2.4.1.227"/>
    </reaction>
</comment>
<accession>F7ZZ79</accession>
<feature type="binding site" evidence="15">
    <location>
        <position position="309"/>
    </location>
    <ligand>
        <name>UDP-N-acetyl-alpha-D-glucosamine</name>
        <dbReference type="ChEBI" id="CHEBI:57705"/>
    </ligand>
</feature>
<dbReference type="SUPFAM" id="SSF53756">
    <property type="entry name" value="UDP-Glycosyltransferase/glycogen phosphorylase"/>
    <property type="match status" value="1"/>
</dbReference>
<dbReference type="InterPro" id="IPR000713">
    <property type="entry name" value="Mur_ligase_N"/>
</dbReference>
<evidence type="ECO:0000259" key="22">
    <source>
        <dbReference type="Pfam" id="PF08245"/>
    </source>
</evidence>
<dbReference type="InterPro" id="IPR013221">
    <property type="entry name" value="Mur_ligase_cen"/>
</dbReference>
<evidence type="ECO:0000256" key="13">
    <source>
        <dbReference type="ARBA" id="ARBA00023316"/>
    </source>
</evidence>
<dbReference type="SUPFAM" id="SSF53244">
    <property type="entry name" value="MurD-like peptide ligases, peptide-binding domain"/>
    <property type="match status" value="1"/>
</dbReference>
<evidence type="ECO:0000256" key="9">
    <source>
        <dbReference type="ARBA" id="ARBA00022960"/>
    </source>
</evidence>
<dbReference type="InterPro" id="IPR036615">
    <property type="entry name" value="Mur_ligase_C_dom_sf"/>
</dbReference>
<dbReference type="eggNOG" id="COG0707">
    <property type="taxonomic scope" value="Bacteria"/>
</dbReference>
<dbReference type="Gene3D" id="3.40.1190.10">
    <property type="entry name" value="Mur-like, catalytic domain"/>
    <property type="match status" value="1"/>
</dbReference>
<dbReference type="OrthoDB" id="9804126at2"/>
<dbReference type="SUPFAM" id="SSF51984">
    <property type="entry name" value="MurCD N-terminal domain"/>
    <property type="match status" value="1"/>
</dbReference>
<keyword evidence="11 15" id="KW-0472">Membrane</keyword>
<dbReference type="Proteomes" id="UP000000485">
    <property type="component" value="Chromosome"/>
</dbReference>
<feature type="binding site" evidence="15">
    <location>
        <position position="131"/>
    </location>
    <ligand>
        <name>UDP-N-acetyl-alpha-D-glucosamine</name>
        <dbReference type="ChEBI" id="CHEBI:57705"/>
    </ligand>
</feature>
<dbReference type="Gene3D" id="3.40.50.2000">
    <property type="entry name" value="Glycogen Phosphorylase B"/>
    <property type="match status" value="2"/>
</dbReference>
<evidence type="ECO:0000256" key="4">
    <source>
        <dbReference type="ARBA" id="ARBA00022490"/>
    </source>
</evidence>
<dbReference type="CDD" id="cd03785">
    <property type="entry name" value="GT28_MurG"/>
    <property type="match status" value="1"/>
</dbReference>
<dbReference type="SUPFAM" id="SSF53623">
    <property type="entry name" value="MurD-like peptide ligases, catalytic domain"/>
    <property type="match status" value="1"/>
</dbReference>
<dbReference type="GO" id="GO:0051991">
    <property type="term" value="F:UDP-N-acetyl-D-glucosamine:N-acetylmuramoyl-L-alanyl-D-glutamyl-meso-2,6-diaminopimelyl-D-alanyl-D-alanine-diphosphoundecaprenol 4-beta-N-acetylglucosaminlytransferase activity"/>
    <property type="evidence" value="ECO:0007669"/>
    <property type="project" value="RHEA"/>
</dbReference>
<organism evidence="23 24">
    <name type="scientific">Cellulomonas gilvus (strain ATCC 13127 / NRRL B-14078)</name>
    <name type="common">Cellvibrio gilvus</name>
    <dbReference type="NCBI Taxonomy" id="593907"/>
    <lineage>
        <taxon>Bacteria</taxon>
        <taxon>Bacillati</taxon>
        <taxon>Actinomycetota</taxon>
        <taxon>Actinomycetes</taxon>
        <taxon>Micrococcales</taxon>
        <taxon>Cellulomonadaceae</taxon>
        <taxon>Cellulomonas</taxon>
    </lineage>
</organism>
<evidence type="ECO:0000256" key="16">
    <source>
        <dbReference type="HAMAP-Rule" id="MF_00046"/>
    </source>
</evidence>
<dbReference type="GO" id="GO:0009252">
    <property type="term" value="P:peptidoglycan biosynthetic process"/>
    <property type="evidence" value="ECO:0007669"/>
    <property type="project" value="UniProtKB-UniRule"/>
</dbReference>
<keyword evidence="6 15" id="KW-0132">Cell division</keyword>
<dbReference type="InterPro" id="IPR004276">
    <property type="entry name" value="GlycoTrans_28_N"/>
</dbReference>
<evidence type="ECO:0000256" key="10">
    <source>
        <dbReference type="ARBA" id="ARBA00022984"/>
    </source>
</evidence>
<proteinExistence type="inferred from homology"/>
<dbReference type="Pfam" id="PF02875">
    <property type="entry name" value="Mur_ligase_C"/>
    <property type="match status" value="1"/>
</dbReference>
<evidence type="ECO:0000256" key="3">
    <source>
        <dbReference type="ARBA" id="ARBA00022475"/>
    </source>
</evidence>
<feature type="binding site" evidence="15">
    <location>
        <position position="168"/>
    </location>
    <ligand>
        <name>UDP-N-acetyl-alpha-D-glucosamine</name>
        <dbReference type="ChEBI" id="CHEBI:57705"/>
    </ligand>
</feature>
<feature type="domain" description="Mur ligase central" evidence="22">
    <location>
        <begin position="532"/>
        <end position="721"/>
    </location>
</feature>
<dbReference type="UniPathway" id="UPA00219"/>
<dbReference type="GO" id="GO:0008360">
    <property type="term" value="P:regulation of cell shape"/>
    <property type="evidence" value="ECO:0007669"/>
    <property type="project" value="UniProtKB-KW"/>
</dbReference>
<feature type="binding site" evidence="15">
    <location>
        <position position="208"/>
    </location>
    <ligand>
        <name>UDP-N-acetyl-alpha-D-glucosamine</name>
        <dbReference type="ChEBI" id="CHEBI:57705"/>
    </ligand>
</feature>
<keyword evidence="10 15" id="KW-0573">Peptidoglycan synthesis</keyword>
<comment type="pathway">
    <text evidence="2 15">Cell wall biogenesis; peptidoglycan biosynthesis.</text>
</comment>
<evidence type="ECO:0000313" key="24">
    <source>
        <dbReference type="Proteomes" id="UP000000485"/>
    </source>
</evidence>
<feature type="region of interest" description="Disordered" evidence="17">
    <location>
        <begin position="396"/>
        <end position="423"/>
    </location>
</feature>
<evidence type="ECO:0000256" key="8">
    <source>
        <dbReference type="ARBA" id="ARBA00022840"/>
    </source>
</evidence>
<evidence type="ECO:0000259" key="18">
    <source>
        <dbReference type="Pfam" id="PF01225"/>
    </source>
</evidence>
<comment type="catalytic activity">
    <reaction evidence="14 16">
        <text>UDP-N-acetyl-alpha-D-muramate + L-alanine + ATP = UDP-N-acetyl-alpha-D-muramoyl-L-alanine + ADP + phosphate + H(+)</text>
        <dbReference type="Rhea" id="RHEA:23372"/>
        <dbReference type="ChEBI" id="CHEBI:15378"/>
        <dbReference type="ChEBI" id="CHEBI:30616"/>
        <dbReference type="ChEBI" id="CHEBI:43474"/>
        <dbReference type="ChEBI" id="CHEBI:57972"/>
        <dbReference type="ChEBI" id="CHEBI:70757"/>
        <dbReference type="ChEBI" id="CHEBI:83898"/>
        <dbReference type="ChEBI" id="CHEBI:456216"/>
        <dbReference type="EC" id="6.3.2.8"/>
    </reaction>
</comment>
<dbReference type="InterPro" id="IPR007235">
    <property type="entry name" value="Glyco_trans_28_C"/>
</dbReference>
<keyword evidence="24" id="KW-1185">Reference proteome</keyword>
<comment type="caution">
    <text evidence="15">Lacks conserved residue(s) required for the propagation of feature annotation.</text>
</comment>
<evidence type="ECO:0000256" key="5">
    <source>
        <dbReference type="ARBA" id="ARBA00022598"/>
    </source>
</evidence>
<keyword evidence="7 16" id="KW-0547">Nucleotide-binding</keyword>
<dbReference type="GO" id="GO:0071555">
    <property type="term" value="P:cell wall organization"/>
    <property type="evidence" value="ECO:0007669"/>
    <property type="project" value="UniProtKB-KW"/>
</dbReference>
<keyword evidence="5 16" id="KW-0436">Ligase</keyword>
<name>F7ZZ79_CELGA</name>
<feature type="domain" description="Glycosyltransferase family 28 N-terminal" evidence="20">
    <location>
        <begin position="10"/>
        <end position="149"/>
    </location>
</feature>
<evidence type="ECO:0000256" key="11">
    <source>
        <dbReference type="ARBA" id="ARBA00023136"/>
    </source>
</evidence>
<comment type="similarity">
    <text evidence="15">Belongs to the glycosyltransferase 28 family. MurG subfamily.</text>
</comment>
<dbReference type="PANTHER" id="PTHR43445">
    <property type="entry name" value="UDP-N-ACETYLMURAMATE--L-ALANINE LIGASE-RELATED"/>
    <property type="match status" value="1"/>
</dbReference>
<dbReference type="InterPro" id="IPR004101">
    <property type="entry name" value="Mur_ligase_C"/>
</dbReference>
<dbReference type="AlphaFoldDB" id="F7ZZ79"/>
<dbReference type="STRING" id="593907.Celgi_1994"/>
<gene>
    <name evidence="15" type="primary">murG</name>
    <name evidence="16" type="synonym">murC</name>
    <name evidence="23" type="ordered locus">Celgi_1994</name>
</gene>
<dbReference type="GO" id="GO:0005886">
    <property type="term" value="C:plasma membrane"/>
    <property type="evidence" value="ECO:0007669"/>
    <property type="project" value="UniProtKB-SubCell"/>
</dbReference>
<dbReference type="InterPro" id="IPR005758">
    <property type="entry name" value="UDP-N-AcMur_Ala_ligase_MurC"/>
</dbReference>
<dbReference type="EMBL" id="CP002665">
    <property type="protein sequence ID" value="AEI12495.1"/>
    <property type="molecule type" value="Genomic_DNA"/>
</dbReference>
<feature type="binding site" evidence="15">
    <location>
        <begin position="17"/>
        <end position="19"/>
    </location>
    <ligand>
        <name>UDP-N-acetyl-alpha-D-glucosamine</name>
        <dbReference type="ChEBI" id="CHEBI:57705"/>
    </ligand>
</feature>
<feature type="domain" description="Mur ligase N-terminal catalytic" evidence="18">
    <location>
        <begin position="430"/>
        <end position="526"/>
    </location>
</feature>
<comment type="subcellular location">
    <subcellularLocation>
        <location evidence="15">Cell inner membrane</location>
        <topology evidence="15">Peripheral membrane protein</topology>
        <orientation evidence="15">Cytoplasmic side</orientation>
    </subcellularLocation>
    <subcellularLocation>
        <location evidence="1 16">Cytoplasm</location>
    </subcellularLocation>
</comment>
<evidence type="ECO:0000313" key="23">
    <source>
        <dbReference type="EMBL" id="AEI12495.1"/>
    </source>
</evidence>
<evidence type="ECO:0000256" key="1">
    <source>
        <dbReference type="ARBA" id="ARBA00004496"/>
    </source>
</evidence>
<evidence type="ECO:0000256" key="17">
    <source>
        <dbReference type="SAM" id="MobiDB-lite"/>
    </source>
</evidence>
<dbReference type="HAMAP" id="MF_00046">
    <property type="entry name" value="MurC"/>
    <property type="match status" value="1"/>
</dbReference>
<evidence type="ECO:0000256" key="7">
    <source>
        <dbReference type="ARBA" id="ARBA00022741"/>
    </source>
</evidence>
<dbReference type="Gene3D" id="3.90.190.20">
    <property type="entry name" value="Mur ligase, C-terminal domain"/>
    <property type="match status" value="1"/>
</dbReference>
<keyword evidence="9 15" id="KW-0133">Cell shape</keyword>
<evidence type="ECO:0000256" key="6">
    <source>
        <dbReference type="ARBA" id="ARBA00022618"/>
    </source>
</evidence>
<dbReference type="Gene3D" id="3.40.50.720">
    <property type="entry name" value="NAD(P)-binding Rossmann-like Domain"/>
    <property type="match status" value="1"/>
</dbReference>
<keyword evidence="15" id="KW-0997">Cell inner membrane</keyword>
<dbReference type="GO" id="GO:0050511">
    <property type="term" value="F:undecaprenyldiphospho-muramoylpentapeptide beta-N-acetylglucosaminyltransferase activity"/>
    <property type="evidence" value="ECO:0007669"/>
    <property type="project" value="UniProtKB-UniRule"/>
</dbReference>
<comment type="function">
    <text evidence="15">Cell wall formation. Catalyzes the transfer of a GlcNAc subunit on undecaprenyl-pyrophosphoryl-MurNAc-pentapeptide (lipid intermediate I) to form undecaprenyl-pyrophosphoryl-MurNAc-(pentapeptide)GlcNAc (lipid intermediate II).</text>
</comment>
<keyword evidence="15" id="KW-0328">Glycosyltransferase</keyword>
<dbReference type="Pfam" id="PF04101">
    <property type="entry name" value="Glyco_tran_28_C"/>
    <property type="match status" value="1"/>
</dbReference>
<sequence>MPDQTRPPSFLLAGGGTAGHVNPLLAVADALRDVHPDATLTVLGTAQGLESRLVPEHGLPLALVPRVPLPRRPSLDLLRLPGRLRAAVEAAGRAIDESGAQVVVGFGGYVATPAYLAARRRGVPVVVHEQNARPGLANRLGARWARAVAVTFPGSGLRGAQLTGLPLRGAVADLVAERRRDAAGARTRAAAALGLDPALPTLLVTGGSLGAVSINTAVTAAAPELMAEGVQVLHLTGRDKSTPVLAAVGRLDRGLAARYHVREYLDDMHLALAAADLVLGRAGAGTVCEVAALGLPAVYVPLPVGNGEQRRNAAGVVEAGGALLVADSAFDAAWLRSHVLPLLVGAEAAVTRSRMAAAAASVGVPDAAARVADLVLAQLPGRPPAPAGPRAVVADVPAASAPSSDERRPDAHAPAGTPDEPPAVASLGRVHLIGVGGAGMSAVALLLAARGLDVSGSDAAQGPALPGLVEAGVTVTVGHDAALVEGVDTVVVSSAVRETNPELAAARAAGLRVLHRSQALAALMADRDAVAVAGAHGKTTTSAMTATGLLAAGADPSYAIGGTVLTERGPAGGARDGAGRAFVAEADESDGSFLAYAPLVAVVTNVEPDHLDHYGTREAFEAAFVAFARRIRPGGLLVACADDEGAARLVAGVRDELAARDVAVRTYGRTPDADVRVGEMRPTEGGWDVDVTTRDEAGPQTIGLAFPGAHNALNATAAWIACVRLGVAPAQAAEAIGTFRGTGRRFELRGTAAGVRVVDDYSHHPTEVRALLDGARAVVGDGRVLVLFQPHLYSRTRTFAAEFGAALDQADLVVVTDVYAAREDPDPTVSGATIVDRVPTPGRATFVADRNEAAATLAAQARPGDLVLTVGAGDVTALGPQILDELTRREQEQA</sequence>
<evidence type="ECO:0000256" key="2">
    <source>
        <dbReference type="ARBA" id="ARBA00004752"/>
    </source>
</evidence>
<dbReference type="PANTHER" id="PTHR43445:SF3">
    <property type="entry name" value="UDP-N-ACETYLMURAMATE--L-ALANINE LIGASE"/>
    <property type="match status" value="1"/>
</dbReference>